<accession>A0A834ME96</accession>
<gene>
    <name evidence="1" type="ORF">GWI33_005602</name>
</gene>
<reference evidence="1" key="1">
    <citation type="submission" date="2020-08" db="EMBL/GenBank/DDBJ databases">
        <title>Genome sequencing and assembly of the red palm weevil Rhynchophorus ferrugineus.</title>
        <authorList>
            <person name="Dias G.B."/>
            <person name="Bergman C.M."/>
            <person name="Manee M."/>
        </authorList>
    </citation>
    <scope>NUCLEOTIDE SEQUENCE</scope>
    <source>
        <strain evidence="1">AA-2017</strain>
        <tissue evidence="1">Whole larva</tissue>
    </source>
</reference>
<dbReference type="EMBL" id="JAACXV010000278">
    <property type="protein sequence ID" value="KAF7280633.1"/>
    <property type="molecule type" value="Genomic_DNA"/>
</dbReference>
<comment type="caution">
    <text evidence="1">The sequence shown here is derived from an EMBL/GenBank/DDBJ whole genome shotgun (WGS) entry which is preliminary data.</text>
</comment>
<dbReference type="Proteomes" id="UP000625711">
    <property type="component" value="Unassembled WGS sequence"/>
</dbReference>
<proteinExistence type="predicted"/>
<sequence length="82" mass="9427">MLIDNCIVSVRPSTAQRKRERKNDESRWRDERVNGAYKLTITNSEVERRTQKGKSCRFAMAGQFFPTSSCGPMSQDQPAEDK</sequence>
<keyword evidence="2" id="KW-1185">Reference proteome</keyword>
<dbReference type="AlphaFoldDB" id="A0A834ME96"/>
<organism evidence="1 2">
    <name type="scientific">Rhynchophorus ferrugineus</name>
    <name type="common">Red palm weevil</name>
    <name type="synonym">Curculio ferrugineus</name>
    <dbReference type="NCBI Taxonomy" id="354439"/>
    <lineage>
        <taxon>Eukaryota</taxon>
        <taxon>Metazoa</taxon>
        <taxon>Ecdysozoa</taxon>
        <taxon>Arthropoda</taxon>
        <taxon>Hexapoda</taxon>
        <taxon>Insecta</taxon>
        <taxon>Pterygota</taxon>
        <taxon>Neoptera</taxon>
        <taxon>Endopterygota</taxon>
        <taxon>Coleoptera</taxon>
        <taxon>Polyphaga</taxon>
        <taxon>Cucujiformia</taxon>
        <taxon>Curculionidae</taxon>
        <taxon>Dryophthorinae</taxon>
        <taxon>Rhynchophorus</taxon>
    </lineage>
</organism>
<evidence type="ECO:0000313" key="2">
    <source>
        <dbReference type="Proteomes" id="UP000625711"/>
    </source>
</evidence>
<name>A0A834ME96_RHYFE</name>
<evidence type="ECO:0000313" key="1">
    <source>
        <dbReference type="EMBL" id="KAF7280633.1"/>
    </source>
</evidence>
<protein>
    <submittedName>
        <fullName evidence="1">Uncharacterized protein</fullName>
    </submittedName>
</protein>